<dbReference type="EMBL" id="CATQJL010000326">
    <property type="protein sequence ID" value="CAJ0609366.1"/>
    <property type="molecule type" value="Genomic_DNA"/>
</dbReference>
<feature type="signal peptide" evidence="1">
    <location>
        <begin position="1"/>
        <end position="17"/>
    </location>
</feature>
<sequence length="409" mass="46973">MLCSLWFIFALSTIVWTEEHTLSLQDVLDVPKDELTLLLMGDTQYHYKCEPSNIPCKKSSKRCRESYGLDYYLRAGPFSNETVRAGQKECIKIESRYANRVQRQALDRLIAWMRYPPSALIIDGDLTDFGHIEQHKEFQNGWMTSFRLPIFAGLGNHDYENNINDCAFNFCAHTMLTWFTNYAKNMSLDMDYRRHVKSAFDIAYDGSFAYSTRICSVTGMNCAHIIQLNNAVDYETTFSSFLVDWKVNSAMDFLKTELKLLRDIDIPVLINMHQCEGTRLEKLRELIAEWIYETRNVGHRKRIAAFYAHLHSMHEAKTMCLHGVAVPFVYVGSVPNNRFSMLRISRNQSSLVGLAARDAFDVGEENSVQALGVIHDLWGNCPPSSHSFYPFVDDSKNGVNTFQKPVKSL</sequence>
<evidence type="ECO:0000313" key="4">
    <source>
        <dbReference type="Proteomes" id="UP001176961"/>
    </source>
</evidence>
<dbReference type="Proteomes" id="UP001176961">
    <property type="component" value="Unassembled WGS sequence"/>
</dbReference>
<dbReference type="CDD" id="cd00838">
    <property type="entry name" value="MPP_superfamily"/>
    <property type="match status" value="1"/>
</dbReference>
<keyword evidence="4" id="KW-1185">Reference proteome</keyword>
<name>A0AA36MEC8_CYLNA</name>
<gene>
    <name evidence="3" type="ORF">CYNAS_LOCUS21349</name>
</gene>
<dbReference type="Gene3D" id="3.60.21.40">
    <property type="entry name" value="GpdQ, catalytic alpha/beta sandwich domain"/>
    <property type="match status" value="1"/>
</dbReference>
<protein>
    <recommendedName>
        <fullName evidence="2">Calcineurin-like phosphoesterase domain-containing protein</fullName>
    </recommendedName>
</protein>
<feature type="domain" description="Calcineurin-like phosphoesterase" evidence="2">
    <location>
        <begin position="102"/>
        <end position="173"/>
    </location>
</feature>
<reference evidence="3" key="1">
    <citation type="submission" date="2023-07" db="EMBL/GenBank/DDBJ databases">
        <authorList>
            <consortium name="CYATHOMIX"/>
        </authorList>
    </citation>
    <scope>NUCLEOTIDE SEQUENCE</scope>
    <source>
        <strain evidence="3">N/A</strain>
    </source>
</reference>
<dbReference type="InterPro" id="IPR029052">
    <property type="entry name" value="Metallo-depent_PP-like"/>
</dbReference>
<dbReference type="GO" id="GO:0016787">
    <property type="term" value="F:hydrolase activity"/>
    <property type="evidence" value="ECO:0007669"/>
    <property type="project" value="InterPro"/>
</dbReference>
<evidence type="ECO:0000256" key="1">
    <source>
        <dbReference type="SAM" id="SignalP"/>
    </source>
</evidence>
<dbReference type="InterPro" id="IPR042283">
    <property type="entry name" value="GpdQ_catalytic"/>
</dbReference>
<evidence type="ECO:0000313" key="3">
    <source>
        <dbReference type="EMBL" id="CAJ0609366.1"/>
    </source>
</evidence>
<dbReference type="SUPFAM" id="SSF56300">
    <property type="entry name" value="Metallo-dependent phosphatases"/>
    <property type="match status" value="1"/>
</dbReference>
<dbReference type="AlphaFoldDB" id="A0AA36MEC8"/>
<comment type="caution">
    <text evidence="3">The sequence shown here is derived from an EMBL/GenBank/DDBJ whole genome shotgun (WGS) entry which is preliminary data.</text>
</comment>
<feature type="chain" id="PRO_5041428980" description="Calcineurin-like phosphoesterase domain-containing protein" evidence="1">
    <location>
        <begin position="18"/>
        <end position="409"/>
    </location>
</feature>
<accession>A0AA36MEC8</accession>
<dbReference type="InterPro" id="IPR004843">
    <property type="entry name" value="Calcineurin-like_PHP"/>
</dbReference>
<proteinExistence type="predicted"/>
<evidence type="ECO:0000259" key="2">
    <source>
        <dbReference type="Pfam" id="PF00149"/>
    </source>
</evidence>
<keyword evidence="1" id="KW-0732">Signal</keyword>
<organism evidence="3 4">
    <name type="scientific">Cylicocyclus nassatus</name>
    <name type="common">Nematode worm</name>
    <dbReference type="NCBI Taxonomy" id="53992"/>
    <lineage>
        <taxon>Eukaryota</taxon>
        <taxon>Metazoa</taxon>
        <taxon>Ecdysozoa</taxon>
        <taxon>Nematoda</taxon>
        <taxon>Chromadorea</taxon>
        <taxon>Rhabditida</taxon>
        <taxon>Rhabditina</taxon>
        <taxon>Rhabditomorpha</taxon>
        <taxon>Strongyloidea</taxon>
        <taxon>Strongylidae</taxon>
        <taxon>Cylicocyclus</taxon>
    </lineage>
</organism>
<dbReference type="Pfam" id="PF00149">
    <property type="entry name" value="Metallophos"/>
    <property type="match status" value="1"/>
</dbReference>